<feature type="transmembrane region" description="Helical" evidence="1">
    <location>
        <begin position="20"/>
        <end position="38"/>
    </location>
</feature>
<comment type="caution">
    <text evidence="2">The sequence shown here is derived from an EMBL/GenBank/DDBJ whole genome shotgun (WGS) entry which is preliminary data.</text>
</comment>
<evidence type="ECO:0000313" key="3">
    <source>
        <dbReference type="Proteomes" id="UP000654075"/>
    </source>
</evidence>
<evidence type="ECO:0000256" key="1">
    <source>
        <dbReference type="SAM" id="Phobius"/>
    </source>
</evidence>
<organism evidence="2 3">
    <name type="scientific">Polarella glacialis</name>
    <name type="common">Dinoflagellate</name>
    <dbReference type="NCBI Taxonomy" id="89957"/>
    <lineage>
        <taxon>Eukaryota</taxon>
        <taxon>Sar</taxon>
        <taxon>Alveolata</taxon>
        <taxon>Dinophyceae</taxon>
        <taxon>Suessiales</taxon>
        <taxon>Suessiaceae</taxon>
        <taxon>Polarella</taxon>
    </lineage>
</organism>
<evidence type="ECO:0000313" key="2">
    <source>
        <dbReference type="EMBL" id="CAE8629748.1"/>
    </source>
</evidence>
<gene>
    <name evidence="2" type="ORF">PGLA1383_LOCUS46172</name>
</gene>
<accession>A0A813GWS8</accession>
<feature type="transmembrane region" description="Helical" evidence="1">
    <location>
        <begin position="66"/>
        <end position="90"/>
    </location>
</feature>
<proteinExistence type="predicted"/>
<keyword evidence="1" id="KW-0472">Membrane</keyword>
<feature type="non-terminal residue" evidence="2">
    <location>
        <position position="114"/>
    </location>
</feature>
<dbReference type="Proteomes" id="UP000654075">
    <property type="component" value="Unassembled WGS sequence"/>
</dbReference>
<name>A0A813GWS8_POLGL</name>
<dbReference type="AlphaFoldDB" id="A0A813GWS8"/>
<dbReference type="EMBL" id="CAJNNV010029697">
    <property type="protein sequence ID" value="CAE8629748.1"/>
    <property type="molecule type" value="Genomic_DNA"/>
</dbReference>
<keyword evidence="1" id="KW-0812">Transmembrane</keyword>
<keyword evidence="3" id="KW-1185">Reference proteome</keyword>
<protein>
    <submittedName>
        <fullName evidence="2">Uncharacterized protein</fullName>
    </submittedName>
</protein>
<keyword evidence="1" id="KW-1133">Transmembrane helix</keyword>
<reference evidence="2" key="1">
    <citation type="submission" date="2021-02" db="EMBL/GenBank/DDBJ databases">
        <authorList>
            <person name="Dougan E. K."/>
            <person name="Rhodes N."/>
            <person name="Thang M."/>
            <person name="Chan C."/>
        </authorList>
    </citation>
    <scope>NUCLEOTIDE SEQUENCE</scope>
</reference>
<sequence length="114" mass="12735">IFINTRLWMVAVSPFSRQTLGILAFSTACLFAVLFILSESPLGYTMQPLVEGAGTTIFTSSNHLKVLFLTPLLLLVDLAIYQTICFFNPYPLTVVMRKRFWKKDGGNGKIVATE</sequence>